<reference evidence="1" key="1">
    <citation type="journal article" date="2015" name="Nature">
        <title>Complex archaea that bridge the gap between prokaryotes and eukaryotes.</title>
        <authorList>
            <person name="Spang A."/>
            <person name="Saw J.H."/>
            <person name="Jorgensen S.L."/>
            <person name="Zaremba-Niedzwiedzka K."/>
            <person name="Martijn J."/>
            <person name="Lind A.E."/>
            <person name="van Eijk R."/>
            <person name="Schleper C."/>
            <person name="Guy L."/>
            <person name="Ettema T.J."/>
        </authorList>
    </citation>
    <scope>NUCLEOTIDE SEQUENCE</scope>
</reference>
<accession>A0A0F9BBE9</accession>
<protein>
    <submittedName>
        <fullName evidence="1">Uncharacterized protein</fullName>
    </submittedName>
</protein>
<dbReference type="AlphaFoldDB" id="A0A0F9BBE9"/>
<gene>
    <name evidence="1" type="ORF">LCGC14_2469600</name>
</gene>
<dbReference type="EMBL" id="LAZR01038638">
    <property type="protein sequence ID" value="KKL19030.1"/>
    <property type="molecule type" value="Genomic_DNA"/>
</dbReference>
<sequence length="138" mass="15499">DEWYPEVQERPADRCYLDFHILLQSSAVSPVLPLFPSLHAVKATGMTQSLARFPQRVRILQAFTAVHRTGGICVGRGVHLDLEVNSSQDIETFLPRFVLRSASVDKIGFALVRTNQPVMILSTRHVAAHTQKGHRKPF</sequence>
<proteinExistence type="predicted"/>
<evidence type="ECO:0000313" key="1">
    <source>
        <dbReference type="EMBL" id="KKL19030.1"/>
    </source>
</evidence>
<organism evidence="1">
    <name type="scientific">marine sediment metagenome</name>
    <dbReference type="NCBI Taxonomy" id="412755"/>
    <lineage>
        <taxon>unclassified sequences</taxon>
        <taxon>metagenomes</taxon>
        <taxon>ecological metagenomes</taxon>
    </lineage>
</organism>
<name>A0A0F9BBE9_9ZZZZ</name>
<feature type="non-terminal residue" evidence="1">
    <location>
        <position position="1"/>
    </location>
</feature>
<comment type="caution">
    <text evidence="1">The sequence shown here is derived from an EMBL/GenBank/DDBJ whole genome shotgun (WGS) entry which is preliminary data.</text>
</comment>